<evidence type="ECO:0000256" key="1">
    <source>
        <dbReference type="SAM" id="Phobius"/>
    </source>
</evidence>
<accession>A0A0C9X0V8</accession>
<organism evidence="2 3">
    <name type="scientific">Laccaria amethystina LaAM-08-1</name>
    <dbReference type="NCBI Taxonomy" id="1095629"/>
    <lineage>
        <taxon>Eukaryota</taxon>
        <taxon>Fungi</taxon>
        <taxon>Dikarya</taxon>
        <taxon>Basidiomycota</taxon>
        <taxon>Agaricomycotina</taxon>
        <taxon>Agaricomycetes</taxon>
        <taxon>Agaricomycetidae</taxon>
        <taxon>Agaricales</taxon>
        <taxon>Agaricineae</taxon>
        <taxon>Hydnangiaceae</taxon>
        <taxon>Laccaria</taxon>
    </lineage>
</organism>
<evidence type="ECO:0000313" key="2">
    <source>
        <dbReference type="EMBL" id="KIJ90192.1"/>
    </source>
</evidence>
<keyword evidence="1" id="KW-1133">Transmembrane helix</keyword>
<gene>
    <name evidence="2" type="ORF">K443DRAFT_15437</name>
</gene>
<keyword evidence="1" id="KW-0812">Transmembrane</keyword>
<protein>
    <submittedName>
        <fullName evidence="2">Uncharacterized protein</fullName>
    </submittedName>
</protein>
<dbReference type="AlphaFoldDB" id="A0A0C9X0V8"/>
<dbReference type="EMBL" id="KN839255">
    <property type="protein sequence ID" value="KIJ90192.1"/>
    <property type="molecule type" value="Genomic_DNA"/>
</dbReference>
<feature type="transmembrane region" description="Helical" evidence="1">
    <location>
        <begin position="37"/>
        <end position="59"/>
    </location>
</feature>
<feature type="transmembrane region" description="Helical" evidence="1">
    <location>
        <begin position="12"/>
        <end position="31"/>
    </location>
</feature>
<keyword evidence="1" id="KW-0472">Membrane</keyword>
<proteinExistence type="predicted"/>
<reference evidence="2 3" key="1">
    <citation type="submission" date="2014-04" db="EMBL/GenBank/DDBJ databases">
        <authorList>
            <consortium name="DOE Joint Genome Institute"/>
            <person name="Kuo A."/>
            <person name="Kohler A."/>
            <person name="Nagy L.G."/>
            <person name="Floudas D."/>
            <person name="Copeland A."/>
            <person name="Barry K.W."/>
            <person name="Cichocki N."/>
            <person name="Veneault-Fourrey C."/>
            <person name="LaButti K."/>
            <person name="Lindquist E.A."/>
            <person name="Lipzen A."/>
            <person name="Lundell T."/>
            <person name="Morin E."/>
            <person name="Murat C."/>
            <person name="Sun H."/>
            <person name="Tunlid A."/>
            <person name="Henrissat B."/>
            <person name="Grigoriev I.V."/>
            <person name="Hibbett D.S."/>
            <person name="Martin F."/>
            <person name="Nordberg H.P."/>
            <person name="Cantor M.N."/>
            <person name="Hua S.X."/>
        </authorList>
    </citation>
    <scope>NUCLEOTIDE SEQUENCE [LARGE SCALE GENOMIC DNA]</scope>
    <source>
        <strain evidence="2 3">LaAM-08-1</strain>
    </source>
</reference>
<reference evidence="3" key="2">
    <citation type="submission" date="2015-01" db="EMBL/GenBank/DDBJ databases">
        <title>Evolutionary Origins and Diversification of the Mycorrhizal Mutualists.</title>
        <authorList>
            <consortium name="DOE Joint Genome Institute"/>
            <consortium name="Mycorrhizal Genomics Consortium"/>
            <person name="Kohler A."/>
            <person name="Kuo A."/>
            <person name="Nagy L.G."/>
            <person name="Floudas D."/>
            <person name="Copeland A."/>
            <person name="Barry K.W."/>
            <person name="Cichocki N."/>
            <person name="Veneault-Fourrey C."/>
            <person name="LaButti K."/>
            <person name="Lindquist E.A."/>
            <person name="Lipzen A."/>
            <person name="Lundell T."/>
            <person name="Morin E."/>
            <person name="Murat C."/>
            <person name="Riley R."/>
            <person name="Ohm R."/>
            <person name="Sun H."/>
            <person name="Tunlid A."/>
            <person name="Henrissat B."/>
            <person name="Grigoriev I.V."/>
            <person name="Hibbett D.S."/>
            <person name="Martin F."/>
        </authorList>
    </citation>
    <scope>NUCLEOTIDE SEQUENCE [LARGE SCALE GENOMIC DNA]</scope>
    <source>
        <strain evidence="3">LaAM-08-1</strain>
    </source>
</reference>
<dbReference type="HOGENOM" id="CLU_2722627_0_0_1"/>
<sequence>MSSVRHDVEVAGAYQVAVTGYVASYIIFVVAGVEAMAAGWGFASLFIIVAAAVDSNVVVHGQTMVAGGGSRW</sequence>
<evidence type="ECO:0000313" key="3">
    <source>
        <dbReference type="Proteomes" id="UP000054477"/>
    </source>
</evidence>
<dbReference type="Proteomes" id="UP000054477">
    <property type="component" value="Unassembled WGS sequence"/>
</dbReference>
<keyword evidence="3" id="KW-1185">Reference proteome</keyword>
<name>A0A0C9X0V8_9AGAR</name>